<sequence length="130" mass="14634">MTKLIEYEQASDEVRSVYDDIRATRKTDYINNFWKAIANHPPTLHRTWQAVKEVMTAPGELDPLTRELIYIAVSVTTGCEYCIASHTAAGRAKGMSDEMFGELMAIVATANMTNRLANGYRIPVDDQFQT</sequence>
<dbReference type="InterPro" id="IPR029032">
    <property type="entry name" value="AhpD-like"/>
</dbReference>
<keyword evidence="3" id="KW-0575">Peroxidase</keyword>
<dbReference type="PANTHER" id="PTHR35446">
    <property type="entry name" value="SI:CH211-175M2.5"/>
    <property type="match status" value="1"/>
</dbReference>
<dbReference type="EMBL" id="JHEG02000058">
    <property type="protein sequence ID" value="KIE09291.1"/>
    <property type="molecule type" value="Genomic_DNA"/>
</dbReference>
<protein>
    <submittedName>
        <fullName evidence="3">Alkylhydroperoxidase</fullName>
    </submittedName>
    <submittedName>
        <fullName evidence="2">Carboxymuconolactone decarboxylase family protein</fullName>
    </submittedName>
</protein>
<dbReference type="EMBL" id="JHEG04000001">
    <property type="protein sequence ID" value="KAF3884961.1"/>
    <property type="molecule type" value="Genomic_DNA"/>
</dbReference>
<accession>A0A0C1N9F7</accession>
<dbReference type="Gene3D" id="1.20.1290.10">
    <property type="entry name" value="AhpD-like"/>
    <property type="match status" value="1"/>
</dbReference>
<organism evidence="3">
    <name type="scientific">Tolypothrix bouteillei VB521301</name>
    <dbReference type="NCBI Taxonomy" id="1479485"/>
    <lineage>
        <taxon>Bacteria</taxon>
        <taxon>Bacillati</taxon>
        <taxon>Cyanobacteriota</taxon>
        <taxon>Cyanophyceae</taxon>
        <taxon>Nostocales</taxon>
        <taxon>Tolypothrichaceae</taxon>
        <taxon>Tolypothrix</taxon>
    </lineage>
</organism>
<comment type="caution">
    <text evidence="3">The sequence shown here is derived from an EMBL/GenBank/DDBJ whole genome shotgun (WGS) entry which is preliminary data.</text>
</comment>
<dbReference type="GO" id="GO:0051920">
    <property type="term" value="F:peroxiredoxin activity"/>
    <property type="evidence" value="ECO:0007669"/>
    <property type="project" value="InterPro"/>
</dbReference>
<dbReference type="STRING" id="1479485.DA73_0233500"/>
<gene>
    <name evidence="3" type="ORF">DA73_0233500</name>
    <name evidence="2" type="ORF">DA73_0400005415</name>
</gene>
<dbReference type="RefSeq" id="WP_038088976.1">
    <property type="nucleotide sequence ID" value="NZ_JHEG04000001.1"/>
</dbReference>
<evidence type="ECO:0000313" key="4">
    <source>
        <dbReference type="Proteomes" id="UP000029738"/>
    </source>
</evidence>
<proteinExistence type="predicted"/>
<dbReference type="AlphaFoldDB" id="A0A0C1N9F7"/>
<dbReference type="NCBIfam" id="TIGR00778">
    <property type="entry name" value="ahpD_dom"/>
    <property type="match status" value="1"/>
</dbReference>
<dbReference type="InterPro" id="IPR004675">
    <property type="entry name" value="AhpD_core"/>
</dbReference>
<dbReference type="OrthoDB" id="9806086at2"/>
<dbReference type="PANTHER" id="PTHR35446:SF2">
    <property type="entry name" value="CARBOXYMUCONOLACTONE DECARBOXYLASE-LIKE DOMAIN-CONTAINING PROTEIN"/>
    <property type="match status" value="1"/>
</dbReference>
<keyword evidence="4" id="KW-1185">Reference proteome</keyword>
<dbReference type="InterPro" id="IPR003779">
    <property type="entry name" value="CMD-like"/>
</dbReference>
<evidence type="ECO:0000313" key="3">
    <source>
        <dbReference type="EMBL" id="KIE09291.1"/>
    </source>
</evidence>
<keyword evidence="3" id="KW-0560">Oxidoreductase</keyword>
<dbReference type="Proteomes" id="UP000029738">
    <property type="component" value="Unassembled WGS sequence"/>
</dbReference>
<dbReference type="Pfam" id="PF02627">
    <property type="entry name" value="CMD"/>
    <property type="match status" value="1"/>
</dbReference>
<evidence type="ECO:0000259" key="1">
    <source>
        <dbReference type="Pfam" id="PF02627"/>
    </source>
</evidence>
<reference evidence="3" key="1">
    <citation type="journal article" date="2015" name="Genome Announc.">
        <title>Draft Genome Sequence of Tolypothrix boutellei Strain VB521301.</title>
        <authorList>
            <person name="Chandrababunaidu M.M."/>
            <person name="Singh D."/>
            <person name="Sen D."/>
            <person name="Bhan S."/>
            <person name="Das S."/>
            <person name="Gupta A."/>
            <person name="Adhikary S.P."/>
            <person name="Tripathy S."/>
        </authorList>
    </citation>
    <scope>NUCLEOTIDE SEQUENCE</scope>
    <source>
        <strain evidence="3">VB521301</strain>
    </source>
</reference>
<name>A0A0C1N9F7_9CYAN</name>
<feature type="domain" description="Carboxymuconolactone decarboxylase-like" evidence="1">
    <location>
        <begin position="42"/>
        <end position="121"/>
    </location>
</feature>
<reference evidence="2" key="2">
    <citation type="submission" date="2019-11" db="EMBL/GenBank/DDBJ databases">
        <title>Improved Assembly of Tolypothrix boutellei genome.</title>
        <authorList>
            <person name="Sarangi A.N."/>
            <person name="Mukherjee M."/>
            <person name="Ghosh S."/>
            <person name="Singh D."/>
            <person name="Das A."/>
            <person name="Kant S."/>
            <person name="Prusty A."/>
            <person name="Tripathy S."/>
        </authorList>
    </citation>
    <scope>NUCLEOTIDE SEQUENCE</scope>
    <source>
        <strain evidence="2">VB521301</strain>
    </source>
</reference>
<dbReference type="SUPFAM" id="SSF69118">
    <property type="entry name" value="AhpD-like"/>
    <property type="match status" value="1"/>
</dbReference>
<evidence type="ECO:0000313" key="2">
    <source>
        <dbReference type="EMBL" id="KAF3884961.1"/>
    </source>
</evidence>